<dbReference type="PANTHER" id="PTHR11319">
    <property type="entry name" value="G PROTEIN-COUPLED RECEPTOR-RELATED"/>
    <property type="match status" value="1"/>
</dbReference>
<feature type="domain" description="Ig-like" evidence="2">
    <location>
        <begin position="480"/>
        <end position="565"/>
    </location>
</feature>
<accession>A0A927B934</accession>
<proteinExistence type="predicted"/>
<feature type="domain" description="Ig-like" evidence="2">
    <location>
        <begin position="1030"/>
        <end position="1136"/>
    </location>
</feature>
<reference evidence="3" key="1">
    <citation type="submission" date="2020-09" db="EMBL/GenBank/DDBJ databases">
        <authorList>
            <person name="Kim M.K."/>
        </authorList>
    </citation>
    <scope>NUCLEOTIDE SEQUENCE</scope>
    <source>
        <strain evidence="3">BT704</strain>
    </source>
</reference>
<dbReference type="InterPro" id="IPR059226">
    <property type="entry name" value="Choice_anch_Q_dom"/>
</dbReference>
<dbReference type="SMART" id="SM00710">
    <property type="entry name" value="PbH1"/>
    <property type="match status" value="10"/>
</dbReference>
<organism evidence="3 4">
    <name type="scientific">Spirosoma validum</name>
    <dbReference type="NCBI Taxonomy" id="2771355"/>
    <lineage>
        <taxon>Bacteria</taxon>
        <taxon>Pseudomonadati</taxon>
        <taxon>Bacteroidota</taxon>
        <taxon>Cytophagia</taxon>
        <taxon>Cytophagales</taxon>
        <taxon>Cytophagaceae</taxon>
        <taxon>Spirosoma</taxon>
    </lineage>
</organism>
<dbReference type="InterPro" id="IPR007110">
    <property type="entry name" value="Ig-like_dom"/>
</dbReference>
<keyword evidence="4" id="KW-1185">Reference proteome</keyword>
<dbReference type="EMBL" id="JACXAA010000021">
    <property type="protein sequence ID" value="MBD2757392.1"/>
    <property type="molecule type" value="Genomic_DNA"/>
</dbReference>
<keyword evidence="1" id="KW-0732">Signal</keyword>
<dbReference type="GO" id="GO:0005509">
    <property type="term" value="F:calcium ion binding"/>
    <property type="evidence" value="ECO:0007669"/>
    <property type="project" value="InterPro"/>
</dbReference>
<comment type="caution">
    <text evidence="3">The sequence shown here is derived from an EMBL/GenBank/DDBJ whole genome shotgun (WGS) entry which is preliminary data.</text>
</comment>
<dbReference type="NCBIfam" id="NF041518">
    <property type="entry name" value="choice_anch_Q"/>
    <property type="match status" value="3"/>
</dbReference>
<dbReference type="Gene3D" id="2.160.20.10">
    <property type="entry name" value="Single-stranded right-handed beta-helix, Pectin lyase-like"/>
    <property type="match status" value="3"/>
</dbReference>
<protein>
    <recommendedName>
        <fullName evidence="2">Ig-like domain-containing protein</fullName>
    </recommendedName>
</protein>
<dbReference type="RefSeq" id="WP_191043011.1">
    <property type="nucleotide sequence ID" value="NZ_JACXAA010000021.1"/>
</dbReference>
<dbReference type="SUPFAM" id="SSF51126">
    <property type="entry name" value="Pectin lyase-like"/>
    <property type="match status" value="3"/>
</dbReference>
<dbReference type="SMART" id="SM00409">
    <property type="entry name" value="IG"/>
    <property type="match status" value="2"/>
</dbReference>
<dbReference type="SUPFAM" id="SSF49313">
    <property type="entry name" value="Cadherin-like"/>
    <property type="match status" value="1"/>
</dbReference>
<dbReference type="SUPFAM" id="SSF48726">
    <property type="entry name" value="Immunoglobulin"/>
    <property type="match status" value="2"/>
</dbReference>
<evidence type="ECO:0000313" key="4">
    <source>
        <dbReference type="Proteomes" id="UP000653797"/>
    </source>
</evidence>
<evidence type="ECO:0000313" key="3">
    <source>
        <dbReference type="EMBL" id="MBD2757392.1"/>
    </source>
</evidence>
<dbReference type="Proteomes" id="UP000653797">
    <property type="component" value="Unassembled WGS sequence"/>
</dbReference>
<dbReference type="InterPro" id="IPR003599">
    <property type="entry name" value="Ig_sub"/>
</dbReference>
<dbReference type="InterPro" id="IPR012334">
    <property type="entry name" value="Pectin_lyas_fold"/>
</dbReference>
<dbReference type="PROSITE" id="PS50835">
    <property type="entry name" value="IG_LIKE"/>
    <property type="match status" value="2"/>
</dbReference>
<dbReference type="Pfam" id="PF07679">
    <property type="entry name" value="I-set"/>
    <property type="match status" value="2"/>
</dbReference>
<dbReference type="InterPro" id="IPR013783">
    <property type="entry name" value="Ig-like_fold"/>
</dbReference>
<dbReference type="InterPro" id="IPR006626">
    <property type="entry name" value="PbH1"/>
</dbReference>
<dbReference type="PANTHER" id="PTHR11319:SF35">
    <property type="entry name" value="OUTER MEMBRANE PROTEIN PMPC-RELATED"/>
    <property type="match status" value="1"/>
</dbReference>
<gene>
    <name evidence="3" type="ORF">IC230_31270</name>
</gene>
<dbReference type="InterPro" id="IPR015919">
    <property type="entry name" value="Cadherin-like_sf"/>
</dbReference>
<feature type="chain" id="PRO_5037849196" description="Ig-like domain-containing protein" evidence="1">
    <location>
        <begin position="28"/>
        <end position="1763"/>
    </location>
</feature>
<name>A0A927B934_9BACT</name>
<sequence length="1763" mass="178882">MTHVFRFITSFFSFLIILFGSHQTCMAQTIRYVSTTGTNSNPAGATSWATSTNSLQGAINASATGDQVWVATGNYSSSDFLRSTSFSMKNGVAIYGGFAGTETNLNQRPIVNPVTGNPSSSTLNGNFSWIGILFNSYHVINNPAGLNNTAVLDGFIITGGKADNPNGDPQNQGGGVYNDRSNPLFRNCVLTGNSASSVGGAMYNNNSSPTLINCVLSTNSATRKGGALYNYGVGNSSPMLINCVLRENTASGGGAMFNEGSSGNSSPTLINCTVQSNSATEGGVAYNSGQSSGNSSPTFINCALLGNQAEQGGVVFNEGSNGTTVSGFTNCSFQNNKASAGGIVYSNSNGSVSQSGAVLTNCVLFNNGGGQTFASRFNDDQIRATYSFLEPAVAIATGVNVSGPGNLTTMISTPFASTTSVALPPCSPATNAGNPASVTAVSGPYSATALPATDLLGNPRIANGRVDMGAAEYQPSLSFPVAIIQPIASGTALCAGSRLSLPVSVSGTGPLSYQWYKYGAALTGVASATTATLSLTAAQATDMGSYLVTVTGNCNSVTSTAFSLTINPLPTLALSTTAACVGSPLTLSATSGLSSYTFTGANRVIDSGPVNMTSVSGLSVGSYSFSVTAQGTNGCRNTASASLTVVAPPTRLYVNALATGRATGFTWADALPDLQAALSFTTCSANLTEIWVAAGTYKPTTATGPDSRTASFAMHNGLAIYGGFVGTETSLSQRNWQANVTILSGDIGTVGNNADNSYHVVSNTGLNSTAVLDGFTIRDGNANGAAPHNRGGGLVNDGSGTGRVCSPTLRNCVITGNSARFGGGLYNDGSSRGSSNPTLINLSFRTNSASDWGGAIFNSGTGTNSISSPLLINCGFVENQADGIGGAIYSFAAGSGSNSSPTLINCSLLANSAPSGGALYNDGGPFGVSNSVLTNCVVFGNGDSNTFTTFVSTSSSVTASYSLLEPSVTGYSSGPGNLTNVTTSPFVSATSVVLSSCNPAINAGNPVSVTITSGSYSATALPATDLLGNPRIANGRVDMGAAEYQAPLSSSLAFTQQPVASSVVCGGSSVSVPVSVSGTGPFSYQWYKDGAALTGIASATTATLNLPAAQATDTGSYLVVVTVGCSSITSTTFSLTVNAASRLYVNALATGRATGFTWADALPDLQAALSFTTCSANLTEIWVAAGTYKPTTATGPDSRTASFAMHNGLAIYGGFVGTETSLSQRNWLTNVTILSGDIGTVGNNADNSYHVVSNSGLNSTAVLDGFTIRDGNANGAAPHNRGGGLVNDGSGTGRVCSPTLRNCVITGNSASNMGGGIYNGGTVSGSSSPTLINCILQGNSASQQGGALHNDGSNGSSSPLLINCAFVGNRSDVYGGAIYNSGYYGVSSPTLINCSLQNNSSTSSGSAMLNFGLFGISSPVLTNCVVFGNEINNLFGSVSANYSLFESGMIDARVIDSGQGNLATTVSPFLNPTSVVLTSCSPAINAGNPASVTVTSELYSTTALPPVDLLSNQRIFGGRVDMGAIEYQAASTVVTITNPTTTTASVGIPFSQTFSAAGGSAPYSFSLTSSPPPGLSMVSTGVLSGTPTQAGSFTLTVLSQDVTGCSGMSAPYVLTVNQPAPPRPDLSPLLYARPTLVYGQSTCTVMVDVVELNSVATSGSFTVRLTKDQLLKLTFDVNLSSLNGRAVQNSVWRFSDSDPNYYVLTTSQSIAAGEKLSFGLSGSIRPGASTGILTISATVLPDTLVEGRLNNNIDADKIEYFQQ</sequence>
<dbReference type="GO" id="GO:0016020">
    <property type="term" value="C:membrane"/>
    <property type="evidence" value="ECO:0007669"/>
    <property type="project" value="InterPro"/>
</dbReference>
<feature type="signal peptide" evidence="1">
    <location>
        <begin position="1"/>
        <end position="27"/>
    </location>
</feature>
<evidence type="ECO:0000259" key="2">
    <source>
        <dbReference type="PROSITE" id="PS50835"/>
    </source>
</evidence>
<dbReference type="InterPro" id="IPR013098">
    <property type="entry name" value="Ig_I-set"/>
</dbReference>
<dbReference type="InterPro" id="IPR011050">
    <property type="entry name" value="Pectin_lyase_fold/virulence"/>
</dbReference>
<evidence type="ECO:0000256" key="1">
    <source>
        <dbReference type="SAM" id="SignalP"/>
    </source>
</evidence>
<dbReference type="InterPro" id="IPR036179">
    <property type="entry name" value="Ig-like_dom_sf"/>
</dbReference>
<dbReference type="Gene3D" id="2.60.40.10">
    <property type="entry name" value="Immunoglobulins"/>
    <property type="match status" value="3"/>
</dbReference>